<dbReference type="EMBL" id="WJHE01000006">
    <property type="protein sequence ID" value="MST31150.1"/>
    <property type="molecule type" value="Genomic_DNA"/>
</dbReference>
<dbReference type="PROSITE" id="PS50850">
    <property type="entry name" value="MFS"/>
    <property type="match status" value="1"/>
</dbReference>
<feature type="non-terminal residue" evidence="10">
    <location>
        <position position="151"/>
    </location>
</feature>
<feature type="domain" description="Major facilitator superfamily (MFS) profile" evidence="9">
    <location>
        <begin position="1"/>
        <end position="151"/>
    </location>
</feature>
<protein>
    <recommendedName>
        <fullName evidence="7">MFS-type drug efflux transporter P55</fullName>
    </recommendedName>
</protein>
<evidence type="ECO:0000256" key="8">
    <source>
        <dbReference type="SAM" id="Phobius"/>
    </source>
</evidence>
<feature type="transmembrane region" description="Helical" evidence="8">
    <location>
        <begin position="7"/>
        <end position="33"/>
    </location>
</feature>
<dbReference type="InterPro" id="IPR020846">
    <property type="entry name" value="MFS_dom"/>
</dbReference>
<keyword evidence="5 8" id="KW-1133">Transmembrane helix</keyword>
<evidence type="ECO:0000256" key="6">
    <source>
        <dbReference type="ARBA" id="ARBA00023136"/>
    </source>
</evidence>
<dbReference type="Proteomes" id="UP000437736">
    <property type="component" value="Unassembled WGS sequence"/>
</dbReference>
<organism evidence="10 11">
    <name type="scientific">Acidiferrimicrobium australe</name>
    <dbReference type="NCBI Taxonomy" id="2664430"/>
    <lineage>
        <taxon>Bacteria</taxon>
        <taxon>Bacillati</taxon>
        <taxon>Actinomycetota</taxon>
        <taxon>Acidimicrobiia</taxon>
        <taxon>Acidimicrobiales</taxon>
        <taxon>Acidimicrobiaceae</taxon>
        <taxon>Acidiferrimicrobium</taxon>
    </lineage>
</organism>
<dbReference type="PANTHER" id="PTHR23501">
    <property type="entry name" value="MAJOR FACILITATOR SUPERFAMILY"/>
    <property type="match status" value="1"/>
</dbReference>
<feature type="transmembrane region" description="Helical" evidence="8">
    <location>
        <begin position="39"/>
        <end position="57"/>
    </location>
</feature>
<reference evidence="10 11" key="1">
    <citation type="submission" date="2019-11" db="EMBL/GenBank/DDBJ databases">
        <title>Acidiferrimicrobium australis gen. nov., sp. nov., an acidophilic and obligately heterotrophic, member of the Actinobacteria that catalyses dissimilatory oxido- reduction of iron isolated from metal-rich acidic water in Chile.</title>
        <authorList>
            <person name="Gonzalez D."/>
            <person name="Huber K."/>
            <person name="Hedrich S."/>
            <person name="Rojas-Villalobos C."/>
            <person name="Quatrini R."/>
            <person name="Dinamarca M.A."/>
            <person name="Schwarz A."/>
            <person name="Canales C."/>
            <person name="Nancucheo I."/>
        </authorList>
    </citation>
    <scope>NUCLEOTIDE SEQUENCE [LARGE SCALE GENOMIC DNA]</scope>
    <source>
        <strain evidence="10 11">USS-CCA1</strain>
    </source>
</reference>
<evidence type="ECO:0000313" key="11">
    <source>
        <dbReference type="Proteomes" id="UP000437736"/>
    </source>
</evidence>
<evidence type="ECO:0000256" key="5">
    <source>
        <dbReference type="ARBA" id="ARBA00022989"/>
    </source>
</evidence>
<dbReference type="InterPro" id="IPR011701">
    <property type="entry name" value="MFS"/>
</dbReference>
<dbReference type="Pfam" id="PF07690">
    <property type="entry name" value="MFS_1"/>
    <property type="match status" value="1"/>
</dbReference>
<dbReference type="InterPro" id="IPR005829">
    <property type="entry name" value="Sugar_transporter_CS"/>
</dbReference>
<dbReference type="InterPro" id="IPR036259">
    <property type="entry name" value="MFS_trans_sf"/>
</dbReference>
<keyword evidence="3" id="KW-0997">Cell inner membrane</keyword>
<name>A0ABW9QN45_9ACTN</name>
<feature type="transmembrane region" description="Helical" evidence="8">
    <location>
        <begin position="94"/>
        <end position="116"/>
    </location>
</feature>
<evidence type="ECO:0000313" key="10">
    <source>
        <dbReference type="EMBL" id="MST31150.1"/>
    </source>
</evidence>
<sequence>MGFAATGVLVAAADTYVVVVALPAIMGGLGLGIQDLQRATPIVSGYLLGYVAVLPLLGRLSDVAGRRPVLVGCLAAFATGSVVTATAHSLGLVVAGRAIAGLGGGGMVPVTLALVADAWPIERRGLPLGIVGAVQELGSVLGPLYGAAIVA</sequence>
<accession>A0ABW9QN45</accession>
<keyword evidence="2" id="KW-0813">Transport</keyword>
<keyword evidence="3" id="KW-1003">Cell membrane</keyword>
<dbReference type="PROSITE" id="PS00216">
    <property type="entry name" value="SUGAR_TRANSPORT_1"/>
    <property type="match status" value="1"/>
</dbReference>
<evidence type="ECO:0000256" key="4">
    <source>
        <dbReference type="ARBA" id="ARBA00022692"/>
    </source>
</evidence>
<evidence type="ECO:0000256" key="1">
    <source>
        <dbReference type="ARBA" id="ARBA00004429"/>
    </source>
</evidence>
<evidence type="ECO:0000256" key="7">
    <source>
        <dbReference type="ARBA" id="ARBA00044273"/>
    </source>
</evidence>
<gene>
    <name evidence="10" type="ORF">GHK86_00195</name>
</gene>
<keyword evidence="6 8" id="KW-0472">Membrane</keyword>
<evidence type="ECO:0000259" key="9">
    <source>
        <dbReference type="PROSITE" id="PS50850"/>
    </source>
</evidence>
<evidence type="ECO:0000256" key="3">
    <source>
        <dbReference type="ARBA" id="ARBA00022519"/>
    </source>
</evidence>
<comment type="caution">
    <text evidence="10">The sequence shown here is derived from an EMBL/GenBank/DDBJ whole genome shotgun (WGS) entry which is preliminary data.</text>
</comment>
<keyword evidence="4 8" id="KW-0812">Transmembrane</keyword>
<keyword evidence="11" id="KW-1185">Reference proteome</keyword>
<evidence type="ECO:0000256" key="2">
    <source>
        <dbReference type="ARBA" id="ARBA00022448"/>
    </source>
</evidence>
<comment type="subcellular location">
    <subcellularLocation>
        <location evidence="1">Cell inner membrane</location>
        <topology evidence="1">Multi-pass membrane protein</topology>
    </subcellularLocation>
</comment>
<dbReference type="PANTHER" id="PTHR23501:SF191">
    <property type="entry name" value="VACUOLAR BASIC AMINO ACID TRANSPORTER 4"/>
    <property type="match status" value="1"/>
</dbReference>
<proteinExistence type="predicted"/>
<dbReference type="SUPFAM" id="SSF103473">
    <property type="entry name" value="MFS general substrate transporter"/>
    <property type="match status" value="1"/>
</dbReference>
<feature type="transmembrane region" description="Helical" evidence="8">
    <location>
        <begin position="69"/>
        <end position="88"/>
    </location>
</feature>
<dbReference type="Gene3D" id="1.20.1720.10">
    <property type="entry name" value="Multidrug resistance protein D"/>
    <property type="match status" value="1"/>
</dbReference>